<keyword evidence="2" id="KW-1185">Reference proteome</keyword>
<dbReference type="AlphaFoldDB" id="A0A0V1HN05"/>
<comment type="caution">
    <text evidence="1">The sequence shown here is derived from an EMBL/GenBank/DDBJ whole genome shotgun (WGS) entry which is preliminary data.</text>
</comment>
<organism evidence="1 2">
    <name type="scientific">Trichinella zimbabwensis</name>
    <dbReference type="NCBI Taxonomy" id="268475"/>
    <lineage>
        <taxon>Eukaryota</taxon>
        <taxon>Metazoa</taxon>
        <taxon>Ecdysozoa</taxon>
        <taxon>Nematoda</taxon>
        <taxon>Enoplea</taxon>
        <taxon>Dorylaimia</taxon>
        <taxon>Trichinellida</taxon>
        <taxon>Trichinellidae</taxon>
        <taxon>Trichinella</taxon>
    </lineage>
</organism>
<reference evidence="1 2" key="1">
    <citation type="submission" date="2015-01" db="EMBL/GenBank/DDBJ databases">
        <title>Evolution of Trichinella species and genotypes.</title>
        <authorList>
            <person name="Korhonen P.K."/>
            <person name="Edoardo P."/>
            <person name="Giuseppe L.R."/>
            <person name="Gasser R.B."/>
        </authorList>
    </citation>
    <scope>NUCLEOTIDE SEQUENCE [LARGE SCALE GENOMIC DNA]</scope>
    <source>
        <strain evidence="1">ISS1029</strain>
    </source>
</reference>
<protein>
    <submittedName>
        <fullName evidence="1">Uncharacterized protein</fullName>
    </submittedName>
</protein>
<name>A0A0V1HN05_9BILA</name>
<dbReference type="EMBL" id="JYDP01000043">
    <property type="protein sequence ID" value="KRZ12142.1"/>
    <property type="molecule type" value="Genomic_DNA"/>
</dbReference>
<gene>
    <name evidence="1" type="ORF">T11_6442</name>
</gene>
<proteinExistence type="predicted"/>
<sequence length="93" mass="11031">MTKQLRYVKVYFSVISKKKVSLKSCGHKTKYIILNFEKRKGLFSSKLRKLTEMTCDETFPYLINKSMPQCEHDKHSYFTFKKHSIIENNALFG</sequence>
<accession>A0A0V1HN05</accession>
<evidence type="ECO:0000313" key="1">
    <source>
        <dbReference type="EMBL" id="KRZ12142.1"/>
    </source>
</evidence>
<dbReference type="Proteomes" id="UP000055024">
    <property type="component" value="Unassembled WGS sequence"/>
</dbReference>
<evidence type="ECO:0000313" key="2">
    <source>
        <dbReference type="Proteomes" id="UP000055024"/>
    </source>
</evidence>